<dbReference type="Pfam" id="PF01753">
    <property type="entry name" value="zf-MYND"/>
    <property type="match status" value="1"/>
</dbReference>
<evidence type="ECO:0000256" key="3">
    <source>
        <dbReference type="ARBA" id="ARBA00022833"/>
    </source>
</evidence>
<dbReference type="EMBL" id="KV722330">
    <property type="protein sequence ID" value="OCH96618.1"/>
    <property type="molecule type" value="Genomic_DNA"/>
</dbReference>
<keyword evidence="1" id="KW-0479">Metal-binding</keyword>
<evidence type="ECO:0000256" key="1">
    <source>
        <dbReference type="ARBA" id="ARBA00022723"/>
    </source>
</evidence>
<dbReference type="AlphaFoldDB" id="A0A8E2DVW2"/>
<dbReference type="GO" id="GO:0008270">
    <property type="term" value="F:zinc ion binding"/>
    <property type="evidence" value="ECO:0007669"/>
    <property type="project" value="UniProtKB-KW"/>
</dbReference>
<dbReference type="SUPFAM" id="SSF144232">
    <property type="entry name" value="HIT/MYND zinc finger-like"/>
    <property type="match status" value="1"/>
</dbReference>
<dbReference type="OrthoDB" id="432970at2759"/>
<dbReference type="PROSITE" id="PS01360">
    <property type="entry name" value="ZF_MYND_1"/>
    <property type="match status" value="1"/>
</dbReference>
<evidence type="ECO:0000256" key="2">
    <source>
        <dbReference type="ARBA" id="ARBA00022771"/>
    </source>
</evidence>
<dbReference type="Proteomes" id="UP000250043">
    <property type="component" value="Unassembled WGS sequence"/>
</dbReference>
<gene>
    <name evidence="6" type="ORF">OBBRIDRAFT_787186</name>
</gene>
<reference evidence="6 7" key="1">
    <citation type="submission" date="2016-07" db="EMBL/GenBank/DDBJ databases">
        <title>Draft genome of the white-rot fungus Obba rivulosa 3A-2.</title>
        <authorList>
            <consortium name="DOE Joint Genome Institute"/>
            <person name="Miettinen O."/>
            <person name="Riley R."/>
            <person name="Acob R."/>
            <person name="Barry K."/>
            <person name="Cullen D."/>
            <person name="De Vries R."/>
            <person name="Hainaut M."/>
            <person name="Hatakka A."/>
            <person name="Henrissat B."/>
            <person name="Hilden K."/>
            <person name="Kuo R."/>
            <person name="Labutti K."/>
            <person name="Lipzen A."/>
            <person name="Makela M.R."/>
            <person name="Sandor L."/>
            <person name="Spatafora J.W."/>
            <person name="Grigoriev I.V."/>
            <person name="Hibbett D.S."/>
        </authorList>
    </citation>
    <scope>NUCLEOTIDE SEQUENCE [LARGE SCALE GENOMIC DNA]</scope>
    <source>
        <strain evidence="6 7">3A-2</strain>
    </source>
</reference>
<evidence type="ECO:0000259" key="5">
    <source>
        <dbReference type="PROSITE" id="PS50865"/>
    </source>
</evidence>
<evidence type="ECO:0000256" key="4">
    <source>
        <dbReference type="PROSITE-ProRule" id="PRU00134"/>
    </source>
</evidence>
<evidence type="ECO:0000313" key="7">
    <source>
        <dbReference type="Proteomes" id="UP000250043"/>
    </source>
</evidence>
<organism evidence="6 7">
    <name type="scientific">Obba rivulosa</name>
    <dbReference type="NCBI Taxonomy" id="1052685"/>
    <lineage>
        <taxon>Eukaryota</taxon>
        <taxon>Fungi</taxon>
        <taxon>Dikarya</taxon>
        <taxon>Basidiomycota</taxon>
        <taxon>Agaricomycotina</taxon>
        <taxon>Agaricomycetes</taxon>
        <taxon>Polyporales</taxon>
        <taxon>Gelatoporiaceae</taxon>
        <taxon>Obba</taxon>
    </lineage>
</organism>
<dbReference type="PROSITE" id="PS50865">
    <property type="entry name" value="ZF_MYND_2"/>
    <property type="match status" value="1"/>
</dbReference>
<keyword evidence="2 4" id="KW-0863">Zinc-finger</keyword>
<keyword evidence="3" id="KW-0862">Zinc</keyword>
<sequence>MTDVPFPPDLVLDVHDLATIILDCHAQLETRFAKTKLLEINRGTSPLQTLSDAVLPPEWDALSPGQRRVAYILQEEPYATTRVTIDTFAHPDGVKTSDNHTSTRRELEDVYWRCKDFDSGYVLAYVAQQVFDALPPTAKLRARTSAAHLITCAPSEVTVAEIKIQLHEACLMEVVAPQPHLWMQHLSGFDGSMPWVYLLIGKPTSMDLEKDTRVVLDLVLPQIGGRGGGGELFALERGLHYHDDVLSKYADEFQGFKLSEKLRLSPPHIRRHGEAVKAMVLERLAKVVAGEEQFCAYCGKAGAELRCSKCKSVRFCKDCHVLGWKYHKVWCKPSEA</sequence>
<protein>
    <recommendedName>
        <fullName evidence="5">MYND-type domain-containing protein</fullName>
    </recommendedName>
</protein>
<accession>A0A8E2DVW2</accession>
<dbReference type="InterPro" id="IPR002893">
    <property type="entry name" value="Znf_MYND"/>
</dbReference>
<proteinExistence type="predicted"/>
<evidence type="ECO:0000313" key="6">
    <source>
        <dbReference type="EMBL" id="OCH96618.1"/>
    </source>
</evidence>
<keyword evidence="7" id="KW-1185">Reference proteome</keyword>
<dbReference type="Gene3D" id="6.10.140.2220">
    <property type="match status" value="1"/>
</dbReference>
<name>A0A8E2DVW2_9APHY</name>
<feature type="domain" description="MYND-type" evidence="5">
    <location>
        <begin position="295"/>
        <end position="331"/>
    </location>
</feature>